<gene>
    <name evidence="2" type="ORF">IB286_13635</name>
</gene>
<proteinExistence type="predicted"/>
<dbReference type="PROSITE" id="PS51819">
    <property type="entry name" value="VOC"/>
    <property type="match status" value="1"/>
</dbReference>
<accession>A0A927C5C7</accession>
<dbReference type="SUPFAM" id="SSF54593">
    <property type="entry name" value="Glyoxalase/Bleomycin resistance protein/Dihydroxybiphenyl dioxygenase"/>
    <property type="match status" value="1"/>
</dbReference>
<evidence type="ECO:0000313" key="3">
    <source>
        <dbReference type="Proteomes" id="UP000610558"/>
    </source>
</evidence>
<dbReference type="RefSeq" id="WP_008250887.1">
    <property type="nucleotide sequence ID" value="NZ_JACXLD010000010.1"/>
</dbReference>
<dbReference type="InterPro" id="IPR004360">
    <property type="entry name" value="Glyas_Fos-R_dOase_dom"/>
</dbReference>
<protein>
    <submittedName>
        <fullName evidence="2">VOC family protein</fullName>
    </submittedName>
</protein>
<dbReference type="InterPro" id="IPR037523">
    <property type="entry name" value="VOC_core"/>
</dbReference>
<dbReference type="EMBL" id="JACXLD010000010">
    <property type="protein sequence ID" value="MBD2860046.1"/>
    <property type="molecule type" value="Genomic_DNA"/>
</dbReference>
<sequence>MAFTGVHHAAFITNDMKTQIEFYTQVLGMKLVGIFPMHGVPGASHCFIEAGKDAYVSFVQIKDVNVEPVYGVSHAIDTAHPVAGGAMQHMAFGCDSLEEMMTLRDRLRSNGYAVFGPLEHGMSHSMYFGGPEGMQLEFATTDQCEPVRAEDWVDPSTAKTLGMSEADLKRYLNPPAFASQGGAVKQPSLDNAMYPTPIPRPMFDALGYLSDEELKEAMRFNAPE</sequence>
<dbReference type="AlphaFoldDB" id="A0A927C5C7"/>
<dbReference type="Proteomes" id="UP000610558">
    <property type="component" value="Unassembled WGS sequence"/>
</dbReference>
<evidence type="ECO:0000259" key="1">
    <source>
        <dbReference type="PROSITE" id="PS51819"/>
    </source>
</evidence>
<organism evidence="2 3">
    <name type="scientific">Spongiibacter pelagi</name>
    <dbReference type="NCBI Taxonomy" id="2760804"/>
    <lineage>
        <taxon>Bacteria</taxon>
        <taxon>Pseudomonadati</taxon>
        <taxon>Pseudomonadota</taxon>
        <taxon>Gammaproteobacteria</taxon>
        <taxon>Cellvibrionales</taxon>
        <taxon>Spongiibacteraceae</taxon>
        <taxon>Spongiibacter</taxon>
    </lineage>
</organism>
<feature type="domain" description="VOC" evidence="1">
    <location>
        <begin position="5"/>
        <end position="141"/>
    </location>
</feature>
<dbReference type="Pfam" id="PF00903">
    <property type="entry name" value="Glyoxalase"/>
    <property type="match status" value="1"/>
</dbReference>
<keyword evidence="3" id="KW-1185">Reference proteome</keyword>
<dbReference type="InterPro" id="IPR029068">
    <property type="entry name" value="Glyas_Bleomycin-R_OHBP_Dase"/>
</dbReference>
<reference evidence="2" key="1">
    <citation type="submission" date="2020-09" db="EMBL/GenBank/DDBJ databases">
        <authorList>
            <person name="Yoon J.-W."/>
        </authorList>
    </citation>
    <scope>NUCLEOTIDE SEQUENCE</scope>
    <source>
        <strain evidence="2">KMU-158</strain>
    </source>
</reference>
<name>A0A927C5C7_9GAMM</name>
<dbReference type="Gene3D" id="3.10.180.10">
    <property type="entry name" value="2,3-Dihydroxybiphenyl 1,2-Dioxygenase, domain 1"/>
    <property type="match status" value="1"/>
</dbReference>
<comment type="caution">
    <text evidence="2">The sequence shown here is derived from an EMBL/GenBank/DDBJ whole genome shotgun (WGS) entry which is preliminary data.</text>
</comment>
<evidence type="ECO:0000313" key="2">
    <source>
        <dbReference type="EMBL" id="MBD2860046.1"/>
    </source>
</evidence>